<feature type="modified residue" description="4-aspartylphosphate" evidence="7">
    <location>
        <position position="58"/>
    </location>
</feature>
<gene>
    <name evidence="11" type="ORF">SBA1_1440003</name>
</gene>
<dbReference type="PANTHER" id="PTHR43711:SF1">
    <property type="entry name" value="HISTIDINE KINASE 1"/>
    <property type="match status" value="1"/>
</dbReference>
<dbReference type="SUPFAM" id="SSF47384">
    <property type="entry name" value="Homodimeric domain of signal transducing histidine kinase"/>
    <property type="match status" value="1"/>
</dbReference>
<dbReference type="InterPro" id="IPR003661">
    <property type="entry name" value="HisK_dim/P_dom"/>
</dbReference>
<evidence type="ECO:0000313" key="11">
    <source>
        <dbReference type="EMBL" id="SPF35809.1"/>
    </source>
</evidence>
<evidence type="ECO:0000313" key="12">
    <source>
        <dbReference type="Proteomes" id="UP000238701"/>
    </source>
</evidence>
<evidence type="ECO:0000256" key="3">
    <source>
        <dbReference type="ARBA" id="ARBA00022553"/>
    </source>
</evidence>
<dbReference type="CDD" id="cd00156">
    <property type="entry name" value="REC"/>
    <property type="match status" value="1"/>
</dbReference>
<dbReference type="FunFam" id="3.30.565.10:FF:000010">
    <property type="entry name" value="Sensor histidine kinase RcsC"/>
    <property type="match status" value="1"/>
</dbReference>
<evidence type="ECO:0000256" key="6">
    <source>
        <dbReference type="ARBA" id="ARBA00023012"/>
    </source>
</evidence>
<evidence type="ECO:0000256" key="4">
    <source>
        <dbReference type="ARBA" id="ARBA00022679"/>
    </source>
</evidence>
<proteinExistence type="predicted"/>
<organism evidence="11 12">
    <name type="scientific">Candidatus Sulfotelmatobacter kueseliae</name>
    <dbReference type="NCBI Taxonomy" id="2042962"/>
    <lineage>
        <taxon>Bacteria</taxon>
        <taxon>Pseudomonadati</taxon>
        <taxon>Acidobacteriota</taxon>
        <taxon>Terriglobia</taxon>
        <taxon>Terriglobales</taxon>
        <taxon>Candidatus Korobacteraceae</taxon>
        <taxon>Candidatus Sulfotelmatobacter</taxon>
    </lineage>
</organism>
<dbReference type="Gene3D" id="3.40.50.2300">
    <property type="match status" value="1"/>
</dbReference>
<keyword evidence="6" id="KW-0902">Two-component regulatory system</keyword>
<dbReference type="Gene3D" id="1.10.287.130">
    <property type="match status" value="1"/>
</dbReference>
<dbReference type="OrthoDB" id="9761263at2"/>
<feature type="domain" description="Histidine kinase" evidence="9">
    <location>
        <begin position="150"/>
        <end position="372"/>
    </location>
</feature>
<evidence type="ECO:0000256" key="5">
    <source>
        <dbReference type="ARBA" id="ARBA00022777"/>
    </source>
</evidence>
<dbReference type="InterPro" id="IPR036890">
    <property type="entry name" value="HATPase_C_sf"/>
</dbReference>
<dbReference type="AlphaFoldDB" id="A0A2U3K831"/>
<dbReference type="InterPro" id="IPR001789">
    <property type="entry name" value="Sig_transdc_resp-reg_receiver"/>
</dbReference>
<keyword evidence="5 11" id="KW-0418">Kinase</keyword>
<dbReference type="InterPro" id="IPR011006">
    <property type="entry name" value="CheY-like_superfamily"/>
</dbReference>
<reference evidence="12" key="1">
    <citation type="submission" date="2018-02" db="EMBL/GenBank/DDBJ databases">
        <authorList>
            <person name="Hausmann B."/>
        </authorList>
    </citation>
    <scope>NUCLEOTIDE SEQUENCE [LARGE SCALE GENOMIC DNA]</scope>
    <source>
        <strain evidence="12">Peat soil MAG SbA1</strain>
    </source>
</reference>
<dbReference type="Pfam" id="PF02518">
    <property type="entry name" value="HATPase_c"/>
    <property type="match status" value="1"/>
</dbReference>
<dbReference type="PANTHER" id="PTHR43711">
    <property type="entry name" value="TWO-COMPONENT HISTIDINE KINASE"/>
    <property type="match status" value="1"/>
</dbReference>
<dbReference type="SUPFAM" id="SSF52172">
    <property type="entry name" value="CheY-like"/>
    <property type="match status" value="1"/>
</dbReference>
<dbReference type="GO" id="GO:0000155">
    <property type="term" value="F:phosphorelay sensor kinase activity"/>
    <property type="evidence" value="ECO:0007669"/>
    <property type="project" value="InterPro"/>
</dbReference>
<accession>A0A2U3K831</accession>
<dbReference type="PROSITE" id="PS50110">
    <property type="entry name" value="RESPONSE_REGULATORY"/>
    <property type="match status" value="1"/>
</dbReference>
<evidence type="ECO:0000256" key="2">
    <source>
        <dbReference type="ARBA" id="ARBA00012438"/>
    </source>
</evidence>
<evidence type="ECO:0000259" key="9">
    <source>
        <dbReference type="PROSITE" id="PS50109"/>
    </source>
</evidence>
<dbReference type="Proteomes" id="UP000238701">
    <property type="component" value="Unassembled WGS sequence"/>
</dbReference>
<feature type="region of interest" description="Disordered" evidence="8">
    <location>
        <begin position="516"/>
        <end position="543"/>
    </location>
</feature>
<dbReference type="EMBL" id="OMOD01000051">
    <property type="protein sequence ID" value="SPF35809.1"/>
    <property type="molecule type" value="Genomic_DNA"/>
</dbReference>
<dbReference type="SMART" id="SM00388">
    <property type="entry name" value="HisKA"/>
    <property type="match status" value="1"/>
</dbReference>
<keyword evidence="4 11" id="KW-0808">Transferase</keyword>
<dbReference type="Gene3D" id="3.30.565.10">
    <property type="entry name" value="Histidine kinase-like ATPase, C-terminal domain"/>
    <property type="match status" value="1"/>
</dbReference>
<dbReference type="InterPro" id="IPR005467">
    <property type="entry name" value="His_kinase_dom"/>
</dbReference>
<dbReference type="SUPFAM" id="SSF55874">
    <property type="entry name" value="ATPase domain of HSP90 chaperone/DNA topoisomerase II/histidine kinase"/>
    <property type="match status" value="1"/>
</dbReference>
<dbReference type="CDD" id="cd00082">
    <property type="entry name" value="HisKA"/>
    <property type="match status" value="1"/>
</dbReference>
<dbReference type="Pfam" id="PF00512">
    <property type="entry name" value="HisKA"/>
    <property type="match status" value="1"/>
</dbReference>
<dbReference type="PROSITE" id="PS50109">
    <property type="entry name" value="HIS_KIN"/>
    <property type="match status" value="1"/>
</dbReference>
<dbReference type="PRINTS" id="PR00344">
    <property type="entry name" value="BCTRLSENSOR"/>
</dbReference>
<dbReference type="EC" id="2.7.13.3" evidence="2"/>
<dbReference type="InterPro" id="IPR004358">
    <property type="entry name" value="Sig_transdc_His_kin-like_C"/>
</dbReference>
<dbReference type="SMART" id="SM00448">
    <property type="entry name" value="REC"/>
    <property type="match status" value="1"/>
</dbReference>
<dbReference type="Pfam" id="PF00072">
    <property type="entry name" value="Response_reg"/>
    <property type="match status" value="1"/>
</dbReference>
<dbReference type="CDD" id="cd16922">
    <property type="entry name" value="HATPase_EvgS-ArcB-TorS-like"/>
    <property type="match status" value="1"/>
</dbReference>
<dbReference type="InterPro" id="IPR036097">
    <property type="entry name" value="HisK_dim/P_sf"/>
</dbReference>
<dbReference type="SMART" id="SM00387">
    <property type="entry name" value="HATPase_c"/>
    <property type="match status" value="1"/>
</dbReference>
<evidence type="ECO:0000259" key="10">
    <source>
        <dbReference type="PROSITE" id="PS50110"/>
    </source>
</evidence>
<comment type="catalytic activity">
    <reaction evidence="1">
        <text>ATP + protein L-histidine = ADP + protein N-phospho-L-histidine.</text>
        <dbReference type="EC" id="2.7.13.3"/>
    </reaction>
</comment>
<dbReference type="InterPro" id="IPR050736">
    <property type="entry name" value="Sensor_HK_Regulatory"/>
</dbReference>
<sequence length="543" mass="59389">MSDQATRVLLIEDNPGDADLVRLRLVEGNSAVEVNCVERLADGIASLGLHPPSVVLLDLNLPDSHGAETFRTVLAHSPDVPVVILSGQDDEALALKAVHQGVQDYLVKSDITSKQLERAMRYAVERQGLLRSLEITRKQQLEFKNQFLSHVSHELRTPLTCIHQYVTILLDGLAGPLAPEQSDHLKTVLKSVNQLHAMIRDLLEATRAESGKLRVEPRCISIGELVQQAVTMMRPIAGERQIGLEIGLDNRIPLVYADPDRILEVLINLIDNAIKFTPLEGSVIVRACIVEADEDAVYVSVSDTGRGISPDAKALIFERLYQDPNSVDNNRSGLGLGLFICKELVRLHGGKIWLASDPGQGSTFTFTLPVYSLAKLLSPAIVHEQRLRDNIVLVKVELTPPSKTARGNWREVWQQALETLRRCVYLDKDLVLPPIGGSAAAQTFFVIASTDLQHAGIMMARIRGQLERNQELKACATLVISAVPVDFAVPPADTSLDEQVQAVANRVTEMIMCSMTGQPASPGNGQAASNSIRQVQSIPKESS</sequence>
<evidence type="ECO:0000256" key="1">
    <source>
        <dbReference type="ARBA" id="ARBA00000085"/>
    </source>
</evidence>
<evidence type="ECO:0000256" key="8">
    <source>
        <dbReference type="SAM" id="MobiDB-lite"/>
    </source>
</evidence>
<dbReference type="InterPro" id="IPR003594">
    <property type="entry name" value="HATPase_dom"/>
</dbReference>
<keyword evidence="3 7" id="KW-0597">Phosphoprotein</keyword>
<feature type="domain" description="Response regulatory" evidence="10">
    <location>
        <begin position="7"/>
        <end position="123"/>
    </location>
</feature>
<evidence type="ECO:0000256" key="7">
    <source>
        <dbReference type="PROSITE-ProRule" id="PRU00169"/>
    </source>
</evidence>
<protein>
    <recommendedName>
        <fullName evidence="2">histidine kinase</fullName>
        <ecNumber evidence="2">2.7.13.3</ecNumber>
    </recommendedName>
</protein>
<name>A0A2U3K831_9BACT</name>